<dbReference type="AlphaFoldDB" id="A0A7K0EVH7"/>
<evidence type="ECO:0000259" key="2">
    <source>
        <dbReference type="Pfam" id="PF24096"/>
    </source>
</evidence>
<feature type="domain" description="DUF7379" evidence="2">
    <location>
        <begin position="859"/>
        <end position="975"/>
    </location>
</feature>
<dbReference type="Gene3D" id="3.40.50.1460">
    <property type="match status" value="1"/>
</dbReference>
<dbReference type="Pfam" id="PF24096">
    <property type="entry name" value="DUF7379"/>
    <property type="match status" value="1"/>
</dbReference>
<organism evidence="3 4">
    <name type="scientific">Larkinella terrae</name>
    <dbReference type="NCBI Taxonomy" id="2025311"/>
    <lineage>
        <taxon>Bacteria</taxon>
        <taxon>Pseudomonadati</taxon>
        <taxon>Bacteroidota</taxon>
        <taxon>Cytophagia</taxon>
        <taxon>Cytophagales</taxon>
        <taxon>Spirosomataceae</taxon>
        <taxon>Larkinella</taxon>
    </lineage>
</organism>
<dbReference type="Proteomes" id="UP000441754">
    <property type="component" value="Unassembled WGS sequence"/>
</dbReference>
<protein>
    <submittedName>
        <fullName evidence="3">Uncharacterized protein</fullName>
    </submittedName>
</protein>
<proteinExistence type="predicted"/>
<gene>
    <name evidence="3" type="ORF">GJJ30_29375</name>
</gene>
<reference evidence="3 4" key="1">
    <citation type="journal article" date="2018" name="Antonie Van Leeuwenhoek">
        <title>Larkinella terrae sp. nov., isolated from soil on Jeju Island, South Korea.</title>
        <authorList>
            <person name="Ten L.N."/>
            <person name="Jeon J."/>
            <person name="Park S.J."/>
            <person name="Park S."/>
            <person name="Lee S.Y."/>
            <person name="Kim M.K."/>
            <person name="Jung H.Y."/>
        </authorList>
    </citation>
    <scope>NUCLEOTIDE SEQUENCE [LARGE SCALE GENOMIC DNA]</scope>
    <source>
        <strain evidence="3 4">KCTC 52001</strain>
    </source>
</reference>
<dbReference type="RefSeq" id="WP_154178814.1">
    <property type="nucleotide sequence ID" value="NZ_WJXZ01000015.1"/>
</dbReference>
<dbReference type="PANTHER" id="PTHR48104:SF30">
    <property type="entry name" value="METACASPASE-1"/>
    <property type="match status" value="1"/>
</dbReference>
<feature type="domain" description="Peptidase C14 caspase" evidence="1">
    <location>
        <begin position="6"/>
        <end position="281"/>
    </location>
</feature>
<dbReference type="Gene3D" id="3.40.50.1820">
    <property type="entry name" value="alpha/beta hydrolase"/>
    <property type="match status" value="1"/>
</dbReference>
<dbReference type="GO" id="GO:0005737">
    <property type="term" value="C:cytoplasm"/>
    <property type="evidence" value="ECO:0007669"/>
    <property type="project" value="TreeGrafter"/>
</dbReference>
<sequence length="1129" mass="125391">MESTIYALLVGINDYAKKPLKGCLNDLAAVETFLRWFQPDANKLRIRKLVNEQATRAEVIDGFAHFDQASGTDICLFYFFGHGSFATAPAGFYSPTNRFHQSLVCWDSRNPGGRDLMDKELAYLIWKYSVARQKTALRIVVITDSCHSGTVTRNATENRTEELRERSLDPFPGTLTAEDYYGFSEEVNGQRGYVTSSESGKELITVQTAPHIHLAAARDNQTAKENVLNGQARGLFTYSLLKALQESKGLISYAELIRRTELQLKSYVTDQNPLLNIESLPSDAARNRFLQSETSTTKPTNWVAFTGQRGWCIDAGAVLGARSGDVVMLENGVSTRIGEVFPEESTVLAGPGLDQLKQYQATWVPKQLISFGIDPTVPAPVRAFLKAASQTGFSLKLTDGIDDQTRFRIRAEGSLVYVTGLADTTPLFKERAIQTDDDAVLFLEELQYFSTWTQLLNLQNPTSTLTDSDFQLSVTVAVSPPDPDYKPDTFREVADLTQPVPLFYFGDESPALQIQIENRSNRALWFQPFYLGFDYSISNRSLNAFSLAPNSETTVTFNVRNTSTGLISASDILRLKVDKTYRDLGYSEILEHVKVIVSTQELETGILNKYNQKGLDLAKKRTETRGELERSPDDGMDDEVDDGIQNWITTTVSLQINYPAKGVLIPAGGFWDSTFLRIQTPASFQTSFAWSSPGEIKRSIGEVVPPDLVMGNAALQPFNWLQTRGDSASLNTLELYDYSDRNAVSPEQPLLIEFKASVGDSFVVLAYDPSTGLYFSAGDQIGDQTVAVHTLPDESSSQRSLGGSIKLFFYKVVLSKVGFGYNHPRLALATLSDTLEVQYETDPEMIRHTLQQENVKNILLFTHGIIGDTLDMTKSARLALTADGQPIEKKIDAILTFDYENLSTRIQDNAQKLKERLAEVGIKAQDGKQVTIIAHSMGGLVTRWFIEKLRGDEVVDRVILCGTPNEGTPLADVRDAFEVLLTFAVNGASILKPWLFGINLLGKLGSEVSVSFKQMDMVTGIYGELNDQTDPRIPYYIIAGDIRQIELDLSQEMSLIKKMFQRLGRAAKYDLLDQFVFRASNDIAVGTKSILSIPGSESWSKPPVTFTVACDHVNYFVNPLSLKVLGSLF</sequence>
<name>A0A7K0EVH7_9BACT</name>
<dbReference type="SUPFAM" id="SSF53474">
    <property type="entry name" value="alpha/beta-Hydrolases"/>
    <property type="match status" value="1"/>
</dbReference>
<dbReference type="GO" id="GO:0004197">
    <property type="term" value="F:cysteine-type endopeptidase activity"/>
    <property type="evidence" value="ECO:0007669"/>
    <property type="project" value="InterPro"/>
</dbReference>
<dbReference type="InterPro" id="IPR011600">
    <property type="entry name" value="Pept_C14_caspase"/>
</dbReference>
<comment type="caution">
    <text evidence="3">The sequence shown here is derived from an EMBL/GenBank/DDBJ whole genome shotgun (WGS) entry which is preliminary data.</text>
</comment>
<dbReference type="PANTHER" id="PTHR48104">
    <property type="entry name" value="METACASPASE-4"/>
    <property type="match status" value="1"/>
</dbReference>
<dbReference type="InterPro" id="IPR055803">
    <property type="entry name" value="DUF7379"/>
</dbReference>
<evidence type="ECO:0000313" key="3">
    <source>
        <dbReference type="EMBL" id="MRS65438.1"/>
    </source>
</evidence>
<keyword evidence="4" id="KW-1185">Reference proteome</keyword>
<dbReference type="InterPro" id="IPR050452">
    <property type="entry name" value="Metacaspase"/>
</dbReference>
<evidence type="ECO:0000259" key="1">
    <source>
        <dbReference type="Pfam" id="PF00656"/>
    </source>
</evidence>
<dbReference type="GO" id="GO:0006508">
    <property type="term" value="P:proteolysis"/>
    <property type="evidence" value="ECO:0007669"/>
    <property type="project" value="InterPro"/>
</dbReference>
<dbReference type="EMBL" id="WJXZ01000015">
    <property type="protein sequence ID" value="MRS65438.1"/>
    <property type="molecule type" value="Genomic_DNA"/>
</dbReference>
<evidence type="ECO:0000313" key="4">
    <source>
        <dbReference type="Proteomes" id="UP000441754"/>
    </source>
</evidence>
<dbReference type="OrthoDB" id="1491023at2"/>
<accession>A0A7K0EVH7</accession>
<dbReference type="InterPro" id="IPR029058">
    <property type="entry name" value="AB_hydrolase_fold"/>
</dbReference>
<dbReference type="Pfam" id="PF00656">
    <property type="entry name" value="Peptidase_C14"/>
    <property type="match status" value="1"/>
</dbReference>